<dbReference type="OrthoDB" id="9808360at2"/>
<dbReference type="EMBL" id="VSDQ01000679">
    <property type="protein sequence ID" value="TYA74488.1"/>
    <property type="molecule type" value="Genomic_DNA"/>
</dbReference>
<dbReference type="GO" id="GO:0003700">
    <property type="term" value="F:DNA-binding transcription factor activity"/>
    <property type="evidence" value="ECO:0007669"/>
    <property type="project" value="TreeGrafter"/>
</dbReference>
<dbReference type="PANTHER" id="PTHR33221">
    <property type="entry name" value="WINGED HELIX-TURN-HELIX TRANSCRIPTIONAL REGULATOR, RRF2 FAMILY"/>
    <property type="match status" value="1"/>
</dbReference>
<dbReference type="PROSITE" id="PS51197">
    <property type="entry name" value="HTH_RRF2_2"/>
    <property type="match status" value="1"/>
</dbReference>
<dbReference type="NCBIfam" id="TIGR00738">
    <property type="entry name" value="rrf2_super"/>
    <property type="match status" value="1"/>
</dbReference>
<proteinExistence type="predicted"/>
<keyword evidence="2" id="KW-1185">Reference proteome</keyword>
<accession>A0A5D0HT58</accession>
<organism evidence="1 2">
    <name type="scientific">Seonamhaeicola marinus</name>
    <dbReference type="NCBI Taxonomy" id="1912246"/>
    <lineage>
        <taxon>Bacteria</taxon>
        <taxon>Pseudomonadati</taxon>
        <taxon>Bacteroidota</taxon>
        <taxon>Flavobacteriia</taxon>
        <taxon>Flavobacteriales</taxon>
        <taxon>Flavobacteriaceae</taxon>
    </lineage>
</organism>
<dbReference type="Gene3D" id="1.10.10.10">
    <property type="entry name" value="Winged helix-like DNA-binding domain superfamily/Winged helix DNA-binding domain"/>
    <property type="match status" value="1"/>
</dbReference>
<dbReference type="InterPro" id="IPR036390">
    <property type="entry name" value="WH_DNA-bd_sf"/>
</dbReference>
<evidence type="ECO:0000313" key="1">
    <source>
        <dbReference type="EMBL" id="TYA74488.1"/>
    </source>
</evidence>
<dbReference type="RefSeq" id="WP_148543468.1">
    <property type="nucleotide sequence ID" value="NZ_VSDQ01000679.1"/>
</dbReference>
<dbReference type="PANTHER" id="PTHR33221:SF15">
    <property type="entry name" value="HTH-TYPE TRANSCRIPTIONAL REGULATOR YWGB-RELATED"/>
    <property type="match status" value="1"/>
</dbReference>
<protein>
    <submittedName>
        <fullName evidence="1">Rrf2 family transcriptional regulator</fullName>
    </submittedName>
</protein>
<dbReference type="AlphaFoldDB" id="A0A5D0HT58"/>
<sequence>MLSNSTKYALKAVLFLALHSTFRNKIMVKDIAKPINVPQAYLAKLLQLLVKGNIVSSVRGVNGGFYLTEVNLEKSIMDILYAIEGEIKLNSCMLSLEKCNEDKPCPLHNILSDSKNDILLNFRKRTIRELAQEVKQGKAFLPL</sequence>
<dbReference type="InterPro" id="IPR036388">
    <property type="entry name" value="WH-like_DNA-bd_sf"/>
</dbReference>
<comment type="caution">
    <text evidence="1">The sequence shown here is derived from an EMBL/GenBank/DDBJ whole genome shotgun (WGS) entry which is preliminary data.</text>
</comment>
<name>A0A5D0HT58_9FLAO</name>
<dbReference type="GO" id="GO:0005829">
    <property type="term" value="C:cytosol"/>
    <property type="evidence" value="ECO:0007669"/>
    <property type="project" value="TreeGrafter"/>
</dbReference>
<gene>
    <name evidence="1" type="ORF">FUA24_14285</name>
</gene>
<dbReference type="InterPro" id="IPR000944">
    <property type="entry name" value="Tscrpt_reg_Rrf2"/>
</dbReference>
<evidence type="ECO:0000313" key="2">
    <source>
        <dbReference type="Proteomes" id="UP000323930"/>
    </source>
</evidence>
<dbReference type="Pfam" id="PF02082">
    <property type="entry name" value="Rrf2"/>
    <property type="match status" value="1"/>
</dbReference>
<dbReference type="Proteomes" id="UP000323930">
    <property type="component" value="Unassembled WGS sequence"/>
</dbReference>
<dbReference type="SUPFAM" id="SSF46785">
    <property type="entry name" value="Winged helix' DNA-binding domain"/>
    <property type="match status" value="1"/>
</dbReference>
<reference evidence="1 2" key="1">
    <citation type="submission" date="2019-08" db="EMBL/GenBank/DDBJ databases">
        <title>Seonamhaeicola sediminis sp. nov., isolated from marine sediment.</title>
        <authorList>
            <person name="Cao W.R."/>
        </authorList>
    </citation>
    <scope>NUCLEOTIDE SEQUENCE [LARGE SCALE GENOMIC DNA]</scope>
    <source>
        <strain evidence="1 2">B011</strain>
    </source>
</reference>